<comment type="cofactor">
    <cofactor evidence="1 6">
        <name>FAD</name>
        <dbReference type="ChEBI" id="CHEBI:57692"/>
    </cofactor>
</comment>
<accession>A0A4Y8WRQ7</accession>
<evidence type="ECO:0000256" key="6">
    <source>
        <dbReference type="RuleBase" id="RU364052"/>
    </source>
</evidence>
<comment type="caution">
    <text evidence="8">The sequence shown here is derived from an EMBL/GenBank/DDBJ whole genome shotgun (WGS) entry which is preliminary data.</text>
</comment>
<dbReference type="GO" id="GO:0004729">
    <property type="term" value="F:oxygen-dependent protoporphyrinogen oxidase activity"/>
    <property type="evidence" value="ECO:0007669"/>
    <property type="project" value="UniProtKB-UniRule"/>
</dbReference>
<evidence type="ECO:0000259" key="7">
    <source>
        <dbReference type="Pfam" id="PF01593"/>
    </source>
</evidence>
<dbReference type="STRING" id="1122973.GCA_000379925_00885"/>
<dbReference type="RefSeq" id="WP_134849284.1">
    <property type="nucleotide sequence ID" value="NZ_CP197400.1"/>
</dbReference>
<dbReference type="UniPathway" id="UPA00252"/>
<keyword evidence="5 6" id="KW-0350">Heme biosynthesis</keyword>
<dbReference type="Gene3D" id="1.10.3110.10">
    <property type="entry name" value="protoporphyrinogen ix oxidase, domain 3"/>
    <property type="match status" value="1"/>
</dbReference>
<evidence type="ECO:0000256" key="2">
    <source>
        <dbReference type="ARBA" id="ARBA00022630"/>
    </source>
</evidence>
<dbReference type="PANTHER" id="PTHR42923">
    <property type="entry name" value="PROTOPORPHYRINOGEN OXIDASE"/>
    <property type="match status" value="1"/>
</dbReference>
<name>A0A4Y8WRQ7_9PORP</name>
<dbReference type="SUPFAM" id="SSF51905">
    <property type="entry name" value="FAD/NAD(P)-binding domain"/>
    <property type="match status" value="1"/>
</dbReference>
<proteinExistence type="inferred from homology"/>
<dbReference type="SUPFAM" id="SSF54373">
    <property type="entry name" value="FAD-linked reductases, C-terminal domain"/>
    <property type="match status" value="1"/>
</dbReference>
<dbReference type="InterPro" id="IPR004572">
    <property type="entry name" value="Protoporphyrinogen_oxidase"/>
</dbReference>
<dbReference type="InterPro" id="IPR036188">
    <property type="entry name" value="FAD/NAD-bd_sf"/>
</dbReference>
<dbReference type="GO" id="GO:0006783">
    <property type="term" value="P:heme biosynthetic process"/>
    <property type="evidence" value="ECO:0007669"/>
    <property type="project" value="UniProtKB-UniRule"/>
</dbReference>
<dbReference type="EC" id="1.3.3.15" evidence="6"/>
<dbReference type="InterPro" id="IPR050464">
    <property type="entry name" value="Zeta_carotene_desat/Oxidored"/>
</dbReference>
<reference evidence="8 9" key="1">
    <citation type="submission" date="2019-03" db="EMBL/GenBank/DDBJ databases">
        <title>Porphyromonas levii Isolated from the Uterus of Dairy Cows.</title>
        <authorList>
            <person name="Francis A.M."/>
        </authorList>
    </citation>
    <scope>NUCLEOTIDE SEQUENCE [LARGE SCALE GENOMIC DNA]</scope>
    <source>
        <strain evidence="8 9">AF5678</strain>
    </source>
</reference>
<evidence type="ECO:0000256" key="4">
    <source>
        <dbReference type="ARBA" id="ARBA00023002"/>
    </source>
</evidence>
<dbReference type="EMBL" id="SPNC01000041">
    <property type="protein sequence ID" value="TFH95698.1"/>
    <property type="molecule type" value="Genomic_DNA"/>
</dbReference>
<dbReference type="AlphaFoldDB" id="A0A4Y8WRQ7"/>
<comment type="pathway">
    <text evidence="6">Porphyrin-containing compound metabolism; protoheme biosynthesis.</text>
</comment>
<keyword evidence="9" id="KW-1185">Reference proteome</keyword>
<dbReference type="NCBIfam" id="TIGR00562">
    <property type="entry name" value="proto_IX_ox"/>
    <property type="match status" value="1"/>
</dbReference>
<evidence type="ECO:0000256" key="1">
    <source>
        <dbReference type="ARBA" id="ARBA00001974"/>
    </source>
</evidence>
<dbReference type="GO" id="GO:0005737">
    <property type="term" value="C:cytoplasm"/>
    <property type="evidence" value="ECO:0007669"/>
    <property type="project" value="UniProtKB-SubCell"/>
</dbReference>
<feature type="domain" description="Amine oxidase" evidence="7">
    <location>
        <begin position="19"/>
        <end position="441"/>
    </location>
</feature>
<comment type="similarity">
    <text evidence="6">Belongs to the protoporphyrinogen/coproporphyrinogen oxidase family. Coproporphyrinogen III oxidase subfamily.</text>
</comment>
<comment type="subcellular location">
    <subcellularLocation>
        <location evidence="6">Cytoplasm</location>
    </subcellularLocation>
</comment>
<evidence type="ECO:0000313" key="9">
    <source>
        <dbReference type="Proteomes" id="UP000297225"/>
    </source>
</evidence>
<dbReference type="OrthoDB" id="9805195at2"/>
<protein>
    <recommendedName>
        <fullName evidence="6">Coproporphyrinogen III oxidase</fullName>
        <ecNumber evidence="6">1.3.3.15</ecNumber>
    </recommendedName>
</protein>
<keyword evidence="3 6" id="KW-0274">FAD</keyword>
<comment type="function">
    <text evidence="6">Involved in coproporphyrin-dependent heme b biosynthesis. Catalyzes the oxidation of coproporphyrinogen III to coproporphyrin III.</text>
</comment>
<dbReference type="InterPro" id="IPR002937">
    <property type="entry name" value="Amino_oxidase"/>
</dbReference>
<comment type="catalytic activity">
    <reaction evidence="6">
        <text>coproporphyrinogen III + 3 O2 = coproporphyrin III + 3 H2O2</text>
        <dbReference type="Rhea" id="RHEA:43436"/>
        <dbReference type="ChEBI" id="CHEBI:15379"/>
        <dbReference type="ChEBI" id="CHEBI:16240"/>
        <dbReference type="ChEBI" id="CHEBI:57309"/>
        <dbReference type="ChEBI" id="CHEBI:131725"/>
        <dbReference type="EC" id="1.3.3.15"/>
    </reaction>
</comment>
<keyword evidence="2 6" id="KW-0285">Flavoprotein</keyword>
<dbReference type="Gene3D" id="3.50.50.60">
    <property type="entry name" value="FAD/NAD(P)-binding domain"/>
    <property type="match status" value="1"/>
</dbReference>
<dbReference type="Proteomes" id="UP000297225">
    <property type="component" value="Unassembled WGS sequence"/>
</dbReference>
<dbReference type="Pfam" id="PF01593">
    <property type="entry name" value="Amino_oxidase"/>
    <property type="match status" value="1"/>
</dbReference>
<keyword evidence="6" id="KW-0963">Cytoplasm</keyword>
<organism evidence="8 9">
    <name type="scientific">Porphyromonas levii</name>
    <dbReference type="NCBI Taxonomy" id="28114"/>
    <lineage>
        <taxon>Bacteria</taxon>
        <taxon>Pseudomonadati</taxon>
        <taxon>Bacteroidota</taxon>
        <taxon>Bacteroidia</taxon>
        <taxon>Bacteroidales</taxon>
        <taxon>Porphyromonadaceae</taxon>
        <taxon>Porphyromonas</taxon>
    </lineage>
</organism>
<keyword evidence="4 6" id="KW-0560">Oxidoreductase</keyword>
<sequence length="468" mass="52042">MEDRKIDKEIPVVIIGGGLTGLSLAAQLDMEGLPFVLLERSDRVGGQVRTLRENGFVYEVGPNTGTISTPEVAELFEYAAPDAELEVADSAANSRWIWKGNRFYPIPSGLWGGLTTPLYSWRDKLGMPLEPFRRKGTNPNETVGELAERRLGKSIVDYTIDPFIGGIYAGDPYQLVTRLALPKLYNLEQKYGSFIGGALRKAREPKSDRERKATKKIFSAVGGLEHLIASVAQKVVRTGRIELGVREIMIEEEGKSWVTSFVDAHGERHSLVSQHVVTTVRADILPSLFPNEWQGYFTNIATLPYAPVAEVSVGFKHLPHIPRAAFGALVPSREKRDVLGILFPSSCFRGRTEYSDGALFTVFMGGLRNREMFVDSSEEQLMRLGLEELYLMMKIPRGIQPDMVHIERYPKAIPQYDLATDARHNDIKRIEMAYPGLHLAGGMIGGIGMANRITQGMELGKMIAENYG</sequence>
<dbReference type="Gene3D" id="3.90.660.20">
    <property type="entry name" value="Protoporphyrinogen oxidase, mitochondrial, domain 2"/>
    <property type="match status" value="1"/>
</dbReference>
<dbReference type="PANTHER" id="PTHR42923:SF3">
    <property type="entry name" value="PROTOPORPHYRINOGEN OXIDASE"/>
    <property type="match status" value="1"/>
</dbReference>
<gene>
    <name evidence="8" type="primary">hemG</name>
    <name evidence="8" type="ORF">E4P47_03915</name>
</gene>
<evidence type="ECO:0000256" key="3">
    <source>
        <dbReference type="ARBA" id="ARBA00022827"/>
    </source>
</evidence>
<evidence type="ECO:0000256" key="5">
    <source>
        <dbReference type="ARBA" id="ARBA00023133"/>
    </source>
</evidence>
<evidence type="ECO:0000313" key="8">
    <source>
        <dbReference type="EMBL" id="TFH95698.1"/>
    </source>
</evidence>